<comment type="caution">
    <text evidence="1">The sequence shown here is derived from an EMBL/GenBank/DDBJ whole genome shotgun (WGS) entry which is preliminary data.</text>
</comment>
<dbReference type="PANTHER" id="PTHR46976:SF1">
    <property type="entry name" value="PROTEIN ARABIDILLO 1"/>
    <property type="match status" value="1"/>
</dbReference>
<reference evidence="1 2" key="1">
    <citation type="submission" date="2020-08" db="EMBL/GenBank/DDBJ databases">
        <title>Plant Genome Project.</title>
        <authorList>
            <person name="Zhang R.-G."/>
        </authorList>
    </citation>
    <scope>NUCLEOTIDE SEQUENCE [LARGE SCALE GENOMIC DNA]</scope>
    <source>
        <tissue evidence="1">Rhizome</tissue>
    </source>
</reference>
<gene>
    <name evidence="1" type="ORF">ZIOFF_047936</name>
</gene>
<sequence length="171" mass="18353">MCQWLASNPNELHLVNRMDEVGSSKSVNFDGARKMALKQIEEFLLSFSDPHIFSEAATSSAPATLAQVVEAVRIPEAGNLICSAAAIGKYVSMLQNPSSLLRACAAFAFVQFTLPGGQHAMHHAGLLQNAGASPVLRASAEAATARIESKMYARIVLRNLEHLQSSPSTQF</sequence>
<name>A0A8J5KU17_ZINOF</name>
<keyword evidence="2" id="KW-1185">Reference proteome</keyword>
<dbReference type="EMBL" id="JACMSC010000013">
    <property type="protein sequence ID" value="KAG6492965.1"/>
    <property type="molecule type" value="Genomic_DNA"/>
</dbReference>
<evidence type="ECO:0000313" key="2">
    <source>
        <dbReference type="Proteomes" id="UP000734854"/>
    </source>
</evidence>
<accession>A0A8J5KU17</accession>
<organism evidence="1 2">
    <name type="scientific">Zingiber officinale</name>
    <name type="common">Ginger</name>
    <name type="synonym">Amomum zingiber</name>
    <dbReference type="NCBI Taxonomy" id="94328"/>
    <lineage>
        <taxon>Eukaryota</taxon>
        <taxon>Viridiplantae</taxon>
        <taxon>Streptophyta</taxon>
        <taxon>Embryophyta</taxon>
        <taxon>Tracheophyta</taxon>
        <taxon>Spermatophyta</taxon>
        <taxon>Magnoliopsida</taxon>
        <taxon>Liliopsida</taxon>
        <taxon>Zingiberales</taxon>
        <taxon>Zingiberaceae</taxon>
        <taxon>Zingiber</taxon>
    </lineage>
</organism>
<dbReference type="AlphaFoldDB" id="A0A8J5KU17"/>
<dbReference type="Proteomes" id="UP000734854">
    <property type="component" value="Unassembled WGS sequence"/>
</dbReference>
<proteinExistence type="predicted"/>
<protein>
    <submittedName>
        <fullName evidence="1">Uncharacterized protein</fullName>
    </submittedName>
</protein>
<dbReference type="PANTHER" id="PTHR46976">
    <property type="entry name" value="PROTEIN ARABIDILLO 1"/>
    <property type="match status" value="1"/>
</dbReference>
<evidence type="ECO:0000313" key="1">
    <source>
        <dbReference type="EMBL" id="KAG6492965.1"/>
    </source>
</evidence>